<gene>
    <name evidence="2" type="ORF">DXC39_25200</name>
    <name evidence="1" type="ORF">DXC39_26100</name>
</gene>
<reference evidence="1 3" key="1">
    <citation type="submission" date="2018-08" db="EMBL/GenBank/DDBJ databases">
        <title>A genome reference for cultivated species of the human gut microbiota.</title>
        <authorList>
            <person name="Zou Y."/>
            <person name="Xue W."/>
            <person name="Luo G."/>
        </authorList>
    </citation>
    <scope>NUCLEOTIDE SEQUENCE [LARGE SCALE GENOMIC DNA]</scope>
    <source>
        <strain evidence="1 3">TF05-11AC</strain>
    </source>
</reference>
<organism evidence="1 3">
    <name type="scientific">Hungatella hathewayi</name>
    <dbReference type="NCBI Taxonomy" id="154046"/>
    <lineage>
        <taxon>Bacteria</taxon>
        <taxon>Bacillati</taxon>
        <taxon>Bacillota</taxon>
        <taxon>Clostridia</taxon>
        <taxon>Lachnospirales</taxon>
        <taxon>Lachnospiraceae</taxon>
        <taxon>Hungatella</taxon>
    </lineage>
</organism>
<proteinExistence type="predicted"/>
<protein>
    <submittedName>
        <fullName evidence="1">Uncharacterized protein</fullName>
    </submittedName>
</protein>
<dbReference type="RefSeq" id="WP_007858454.1">
    <property type="nucleotide sequence ID" value="NZ_QRQF01000011.1"/>
</dbReference>
<accession>A0A3E4TXN4</accession>
<dbReference type="EMBL" id="QSSQ01000036">
    <property type="protein sequence ID" value="RGL97699.1"/>
    <property type="molecule type" value="Genomic_DNA"/>
</dbReference>
<evidence type="ECO:0000313" key="1">
    <source>
        <dbReference type="EMBL" id="RGL96890.1"/>
    </source>
</evidence>
<comment type="caution">
    <text evidence="1">The sequence shown here is derived from an EMBL/GenBank/DDBJ whole genome shotgun (WGS) entry which is preliminary data.</text>
</comment>
<dbReference type="Proteomes" id="UP000261257">
    <property type="component" value="Unassembled WGS sequence"/>
</dbReference>
<dbReference type="EMBL" id="QSSQ01000039">
    <property type="protein sequence ID" value="RGL96890.1"/>
    <property type="molecule type" value="Genomic_DNA"/>
</dbReference>
<dbReference type="AlphaFoldDB" id="A0A3E4TXN4"/>
<name>A0A3E4TXN4_9FIRM</name>
<evidence type="ECO:0000313" key="2">
    <source>
        <dbReference type="EMBL" id="RGL97699.1"/>
    </source>
</evidence>
<sequence length="150" mass="17082">MKKDKFKKMKLQIQTLDTVDGIENCVLLLECVKLEWPEAVNISMESTQQSKTRQGDGTLVVELDARGIQSDDGEMKHLRTGKQAEILDYHYFKSRLVGTIVTDVKAEVFDFSRRQKIPFTVKKLEFNFANGKKVDLTDRVSVLSLDQLAA</sequence>
<evidence type="ECO:0000313" key="3">
    <source>
        <dbReference type="Proteomes" id="UP000261257"/>
    </source>
</evidence>